<name>A0ACC0VPJ5_9STRA</name>
<proteinExistence type="predicted"/>
<accession>A0ACC0VPJ5</accession>
<gene>
    <name evidence="1" type="ORF">PsorP6_004682</name>
</gene>
<protein>
    <submittedName>
        <fullName evidence="1">Uncharacterized protein</fullName>
    </submittedName>
</protein>
<comment type="caution">
    <text evidence="1">The sequence shown here is derived from an EMBL/GenBank/DDBJ whole genome shotgun (WGS) entry which is preliminary data.</text>
</comment>
<dbReference type="Proteomes" id="UP001163321">
    <property type="component" value="Chromosome 8"/>
</dbReference>
<evidence type="ECO:0000313" key="2">
    <source>
        <dbReference type="Proteomes" id="UP001163321"/>
    </source>
</evidence>
<dbReference type="EMBL" id="CM047587">
    <property type="protein sequence ID" value="KAI9908384.1"/>
    <property type="molecule type" value="Genomic_DNA"/>
</dbReference>
<reference evidence="1 2" key="1">
    <citation type="journal article" date="2022" name="bioRxiv">
        <title>The genome of the oomycete Peronosclerospora sorghi, a cosmopolitan pathogen of maize and sorghum, is inflated with dispersed pseudogenes.</title>
        <authorList>
            <person name="Fletcher K."/>
            <person name="Martin F."/>
            <person name="Isakeit T."/>
            <person name="Cavanaugh K."/>
            <person name="Magill C."/>
            <person name="Michelmore R."/>
        </authorList>
    </citation>
    <scope>NUCLEOTIDE SEQUENCE [LARGE SCALE GENOMIC DNA]</scope>
    <source>
        <strain evidence="1">P6</strain>
    </source>
</reference>
<organism evidence="1 2">
    <name type="scientific">Peronosclerospora sorghi</name>
    <dbReference type="NCBI Taxonomy" id="230839"/>
    <lineage>
        <taxon>Eukaryota</taxon>
        <taxon>Sar</taxon>
        <taxon>Stramenopiles</taxon>
        <taxon>Oomycota</taxon>
        <taxon>Peronosporomycetes</taxon>
        <taxon>Peronosporales</taxon>
        <taxon>Peronosporaceae</taxon>
        <taxon>Peronosclerospora</taxon>
    </lineage>
</organism>
<keyword evidence="2" id="KW-1185">Reference proteome</keyword>
<evidence type="ECO:0000313" key="1">
    <source>
        <dbReference type="EMBL" id="KAI9908384.1"/>
    </source>
</evidence>
<sequence length="99" mass="11295">MEQSNCLVTGSPSYGHCLLGANEKNDVEKLHLFAIEADNKNPSRTTLFTLKLQLLFIRVSDRDVDHFLFYVIRHESIKCGDVMESLRVFRLVIQALLDG</sequence>